<evidence type="ECO:0000313" key="6">
    <source>
        <dbReference type="EMBL" id="MRV74589.1"/>
    </source>
</evidence>
<keyword evidence="4" id="KW-0443">Lipid metabolism</keyword>
<dbReference type="Proteomes" id="UP000446768">
    <property type="component" value="Unassembled WGS sequence"/>
</dbReference>
<dbReference type="InterPro" id="IPR015679">
    <property type="entry name" value="PLipase_D_fam"/>
</dbReference>
<evidence type="ECO:0000313" key="7">
    <source>
        <dbReference type="Proteomes" id="UP000446768"/>
    </source>
</evidence>
<dbReference type="PANTHER" id="PTHR18896:SF76">
    <property type="entry name" value="PHOSPHOLIPASE"/>
    <property type="match status" value="1"/>
</dbReference>
<dbReference type="InterPro" id="IPR001736">
    <property type="entry name" value="PLipase_D/transphosphatidylase"/>
</dbReference>
<dbReference type="InterPro" id="IPR025202">
    <property type="entry name" value="PLD-like_dom"/>
</dbReference>
<keyword evidence="7" id="KW-1185">Reference proteome</keyword>
<dbReference type="GO" id="GO:0009395">
    <property type="term" value="P:phospholipid catabolic process"/>
    <property type="evidence" value="ECO:0007669"/>
    <property type="project" value="TreeGrafter"/>
</dbReference>
<proteinExistence type="predicted"/>
<dbReference type="PANTHER" id="PTHR18896">
    <property type="entry name" value="PHOSPHOLIPASE D"/>
    <property type="match status" value="1"/>
</dbReference>
<gene>
    <name evidence="6" type="ORF">GJ700_23040</name>
</gene>
<evidence type="ECO:0000256" key="4">
    <source>
        <dbReference type="ARBA" id="ARBA00023098"/>
    </source>
</evidence>
<sequence length="588" mass="66653">MRNAKRSVDIITWGFDPGMVLMRGGEAEEGERYGDILKKIAGREKHPVTVRIIVWHDDVLSQSKMKNIPGYYGAQYPAVGCYMKKEFYGPEHQDYNADWFADVRSGNAGSIEFHVRMVPNKYLKPALVGECEPPGYMVKASELYATHHQKMMLIDYEDPQSAIGYVMGHNSVTDFWDTEEHLFRDSRRERFFKSDAKKIMNEACNRAGSIAVTAGTAGSNGLPSFGYSDAELLQVSSAAQQYIDERSYVTKPYQDVSCRLRGPVLYDLNHNFCQAWAESAPPTSFFFEVIGVLLKPLLNRKTEASAKDNEGLKTRREISWKSFILDDGRHSVQLLRTQPLHGEKSIKECYANLTRQIHHYIFIQNQYIQYDTWSAYLVKCVERLRDNKFLKPIYVFILTSTPEDKGMDLPTYDTISKLGKSDSMVVEHKRAMENASKGKGKLPVSLETMKAYGINVVVGSLWTCRKMTAGVRLNPDEYEEIYIHAKVAIVDDAAFTIGSANLNLRSMAIDSELNVLSTASDVAYGLRRDLFYQCTKKYGPDCFGDMASTFFNWRAAMEDNKAAKKRGDQLASMLLPFFVDREPGEPVV</sequence>
<dbReference type="Gene3D" id="3.30.870.10">
    <property type="entry name" value="Endonuclease Chain A"/>
    <property type="match status" value="2"/>
</dbReference>
<evidence type="ECO:0000259" key="5">
    <source>
        <dbReference type="PROSITE" id="PS50035"/>
    </source>
</evidence>
<dbReference type="SMART" id="SM00155">
    <property type="entry name" value="PLDc"/>
    <property type="match status" value="2"/>
</dbReference>
<dbReference type="PROSITE" id="PS50035">
    <property type="entry name" value="PLD"/>
    <property type="match status" value="1"/>
</dbReference>
<comment type="caution">
    <text evidence="6">The sequence shown here is derived from an EMBL/GenBank/DDBJ whole genome shotgun (WGS) entry which is preliminary data.</text>
</comment>
<dbReference type="SUPFAM" id="SSF56024">
    <property type="entry name" value="Phospholipase D/nuclease"/>
    <property type="match status" value="2"/>
</dbReference>
<keyword evidence="2" id="KW-0677">Repeat</keyword>
<evidence type="ECO:0000256" key="1">
    <source>
        <dbReference type="ARBA" id="ARBA00000798"/>
    </source>
</evidence>
<reference evidence="6 7" key="1">
    <citation type="submission" date="2019-11" db="EMBL/GenBank/DDBJ databases">
        <title>Novel species isolated from a subtropical stream in China.</title>
        <authorList>
            <person name="Lu H."/>
        </authorList>
    </citation>
    <scope>NUCLEOTIDE SEQUENCE [LARGE SCALE GENOMIC DNA]</scope>
    <source>
        <strain evidence="6 7">FT92W</strain>
    </source>
</reference>
<feature type="domain" description="PLD phosphodiesterase" evidence="5">
    <location>
        <begin position="479"/>
        <end position="506"/>
    </location>
</feature>
<protein>
    <submittedName>
        <fullName evidence="6">Phospholipase</fullName>
    </submittedName>
</protein>
<dbReference type="EMBL" id="WKJJ01000015">
    <property type="protein sequence ID" value="MRV74589.1"/>
    <property type="molecule type" value="Genomic_DNA"/>
</dbReference>
<dbReference type="GO" id="GO:0004630">
    <property type="term" value="F:phospholipase D activity"/>
    <property type="evidence" value="ECO:0007669"/>
    <property type="project" value="UniProtKB-EC"/>
</dbReference>
<dbReference type="AlphaFoldDB" id="A0A7X2IRC5"/>
<evidence type="ECO:0000256" key="3">
    <source>
        <dbReference type="ARBA" id="ARBA00022801"/>
    </source>
</evidence>
<organism evidence="6 7">
    <name type="scientific">Pseudoduganella rivuli</name>
    <dbReference type="NCBI Taxonomy" id="2666085"/>
    <lineage>
        <taxon>Bacteria</taxon>
        <taxon>Pseudomonadati</taxon>
        <taxon>Pseudomonadota</taxon>
        <taxon>Betaproteobacteria</taxon>
        <taxon>Burkholderiales</taxon>
        <taxon>Oxalobacteraceae</taxon>
        <taxon>Telluria group</taxon>
        <taxon>Pseudoduganella</taxon>
    </lineage>
</organism>
<comment type="catalytic activity">
    <reaction evidence="1">
        <text>a 1,2-diacyl-sn-glycero-3-phosphocholine + H2O = a 1,2-diacyl-sn-glycero-3-phosphate + choline + H(+)</text>
        <dbReference type="Rhea" id="RHEA:14445"/>
        <dbReference type="ChEBI" id="CHEBI:15354"/>
        <dbReference type="ChEBI" id="CHEBI:15377"/>
        <dbReference type="ChEBI" id="CHEBI:15378"/>
        <dbReference type="ChEBI" id="CHEBI:57643"/>
        <dbReference type="ChEBI" id="CHEBI:58608"/>
        <dbReference type="EC" id="3.1.4.4"/>
    </reaction>
</comment>
<name>A0A7X2IRC5_9BURK</name>
<dbReference type="Pfam" id="PF13091">
    <property type="entry name" value="PLDc_2"/>
    <property type="match status" value="1"/>
</dbReference>
<keyword evidence="3" id="KW-0378">Hydrolase</keyword>
<accession>A0A7X2IRC5</accession>
<evidence type="ECO:0000256" key="2">
    <source>
        <dbReference type="ARBA" id="ARBA00022737"/>
    </source>
</evidence>